<evidence type="ECO:0000313" key="1">
    <source>
        <dbReference type="EMBL" id="KGF73243.1"/>
    </source>
</evidence>
<comment type="caution">
    <text evidence="1">The sequence shown here is derived from an EMBL/GenBank/DDBJ whole genome shotgun (WGS) entry which is preliminary data.</text>
</comment>
<organism evidence="1 2">
    <name type="scientific">Neosynechococcus sphagnicola sy1</name>
    <dbReference type="NCBI Taxonomy" id="1497020"/>
    <lineage>
        <taxon>Bacteria</taxon>
        <taxon>Bacillati</taxon>
        <taxon>Cyanobacteriota</taxon>
        <taxon>Cyanophyceae</taxon>
        <taxon>Neosynechococcales</taxon>
        <taxon>Neosynechococcaceae</taxon>
        <taxon>Neosynechococcus</taxon>
    </lineage>
</organism>
<dbReference type="Proteomes" id="UP000030170">
    <property type="component" value="Unassembled WGS sequence"/>
</dbReference>
<gene>
    <name evidence="1" type="ORF">DO97_01030</name>
</gene>
<reference evidence="1 2" key="1">
    <citation type="journal article" date="2014" name="Mol. Ecol.">
        <title>Evolution of Synechococcus.</title>
        <authorList>
            <person name="Dvorak P."/>
            <person name="Casamatta D."/>
            <person name="Hasler P."/>
            <person name="Poulickova A."/>
            <person name="Ondrej V."/>
            <person name="Sanges R."/>
        </authorList>
    </citation>
    <scope>NUCLEOTIDE SEQUENCE [LARGE SCALE GENOMIC DNA]</scope>
    <source>
        <strain evidence="1 2">CAUP A 1101</strain>
    </source>
</reference>
<proteinExistence type="predicted"/>
<protein>
    <submittedName>
        <fullName evidence="1">Uncharacterized protein</fullName>
    </submittedName>
</protein>
<evidence type="ECO:0000313" key="2">
    <source>
        <dbReference type="Proteomes" id="UP000030170"/>
    </source>
</evidence>
<accession>A0A098TQZ6</accession>
<dbReference type="EMBL" id="JJML01000012">
    <property type="protein sequence ID" value="KGF73243.1"/>
    <property type="molecule type" value="Genomic_DNA"/>
</dbReference>
<keyword evidence="2" id="KW-1185">Reference proteome</keyword>
<dbReference type="STRING" id="1497020.DO97_01030"/>
<name>A0A098TQZ6_9CYAN</name>
<dbReference type="AlphaFoldDB" id="A0A098TQZ6"/>
<sequence>MFLGAILGVDWGKAWLKQPHPPGIKPAMMETLPPELSPMVQVSVHLVQSWGGIGRNGQFSDFTVSTISEPPDPTLLLLALLPVSLYYHENAVLQSQKLQQYLRAITPTQAPHWSAIAASSRVLGVTSSLLAKNICNPDTLLSHLQIDLQTAPTDFSDPATVERLVQSLAQLQRLWERGASLVNVQANLDTLRLSPCLQSTVMALYCWLSTPPTLP</sequence>